<accession>A0A843UCG1</accession>
<gene>
    <name evidence="1" type="ORF">Taro_013640</name>
</gene>
<sequence>MHGRLWEVDVQIDGHQLPVNDSDMAVYFPEIIAISDLETTAFPSISVLETSFQRILTGREEDAARLEKSDAGILPGRRGTPRNDIKKGFINIMVRGLKKGIKEVRCLLLKNIMILRPRTIYLQSMNVIWRISFFSGRFHWSSPNSGQRHSFSNVFRYLMTVDDHHGRMHAMHLSLHVYDLTGAPVRVYDVLRGLAMASRGRRSAQARDDEQRREDRVRAELELYRVLKMPVQTRLV</sequence>
<comment type="caution">
    <text evidence="1">The sequence shown here is derived from an EMBL/GenBank/DDBJ whole genome shotgun (WGS) entry which is preliminary data.</text>
</comment>
<protein>
    <submittedName>
        <fullName evidence="1">Uncharacterized protein</fullName>
    </submittedName>
</protein>
<organism evidence="1 2">
    <name type="scientific">Colocasia esculenta</name>
    <name type="common">Wild taro</name>
    <name type="synonym">Arum esculentum</name>
    <dbReference type="NCBI Taxonomy" id="4460"/>
    <lineage>
        <taxon>Eukaryota</taxon>
        <taxon>Viridiplantae</taxon>
        <taxon>Streptophyta</taxon>
        <taxon>Embryophyta</taxon>
        <taxon>Tracheophyta</taxon>
        <taxon>Spermatophyta</taxon>
        <taxon>Magnoliopsida</taxon>
        <taxon>Liliopsida</taxon>
        <taxon>Araceae</taxon>
        <taxon>Aroideae</taxon>
        <taxon>Colocasieae</taxon>
        <taxon>Colocasia</taxon>
    </lineage>
</organism>
<dbReference type="AlphaFoldDB" id="A0A843UCG1"/>
<evidence type="ECO:0000313" key="1">
    <source>
        <dbReference type="EMBL" id="MQL81185.1"/>
    </source>
</evidence>
<evidence type="ECO:0000313" key="2">
    <source>
        <dbReference type="Proteomes" id="UP000652761"/>
    </source>
</evidence>
<dbReference type="Proteomes" id="UP000652761">
    <property type="component" value="Unassembled WGS sequence"/>
</dbReference>
<proteinExistence type="predicted"/>
<keyword evidence="2" id="KW-1185">Reference proteome</keyword>
<dbReference type="EMBL" id="NMUH01000552">
    <property type="protein sequence ID" value="MQL81185.1"/>
    <property type="molecule type" value="Genomic_DNA"/>
</dbReference>
<name>A0A843UCG1_COLES</name>
<reference evidence="1" key="1">
    <citation type="submission" date="2017-07" db="EMBL/GenBank/DDBJ databases">
        <title>Taro Niue Genome Assembly and Annotation.</title>
        <authorList>
            <person name="Atibalentja N."/>
            <person name="Keating K."/>
            <person name="Fields C.J."/>
        </authorList>
    </citation>
    <scope>NUCLEOTIDE SEQUENCE</scope>
    <source>
        <strain evidence="1">Niue_2</strain>
        <tissue evidence="1">Leaf</tissue>
    </source>
</reference>